<dbReference type="RefSeq" id="WP_104811613.1">
    <property type="nucleotide sequence ID" value="NZ_MQUB01000001.1"/>
</dbReference>
<accession>A0A2S7KM72</accession>
<comment type="caution">
    <text evidence="2">The sequence shown here is derived from an EMBL/GenBank/DDBJ whole genome shotgun (WGS) entry which is preliminary data.</text>
</comment>
<feature type="transmembrane region" description="Helical" evidence="1">
    <location>
        <begin position="46"/>
        <end position="68"/>
    </location>
</feature>
<keyword evidence="1" id="KW-0472">Membrane</keyword>
<keyword evidence="1" id="KW-1133">Transmembrane helix</keyword>
<proteinExistence type="predicted"/>
<gene>
    <name evidence="2" type="ORF">BST85_01325</name>
</gene>
<dbReference type="AlphaFoldDB" id="A0A2S7KM72"/>
<keyword evidence="1" id="KW-0812">Transmembrane</keyword>
<evidence type="ECO:0000256" key="1">
    <source>
        <dbReference type="SAM" id="Phobius"/>
    </source>
</evidence>
<dbReference type="EMBL" id="MQUB01000001">
    <property type="protein sequence ID" value="PQB03691.1"/>
    <property type="molecule type" value="Genomic_DNA"/>
</dbReference>
<organism evidence="2 3">
    <name type="scientific">Aureitalea marina</name>
    <dbReference type="NCBI Taxonomy" id="930804"/>
    <lineage>
        <taxon>Bacteria</taxon>
        <taxon>Pseudomonadati</taxon>
        <taxon>Bacteroidota</taxon>
        <taxon>Flavobacteriia</taxon>
        <taxon>Flavobacteriales</taxon>
        <taxon>Flavobacteriaceae</taxon>
        <taxon>Aureitalea</taxon>
    </lineage>
</organism>
<feature type="transmembrane region" description="Helical" evidence="1">
    <location>
        <begin position="12"/>
        <end position="34"/>
    </location>
</feature>
<evidence type="ECO:0000313" key="2">
    <source>
        <dbReference type="EMBL" id="PQB03691.1"/>
    </source>
</evidence>
<protein>
    <submittedName>
        <fullName evidence="2">Uncharacterized protein</fullName>
    </submittedName>
</protein>
<dbReference type="OrthoDB" id="9954272at2"/>
<name>A0A2S7KM72_9FLAO</name>
<dbReference type="Proteomes" id="UP000239800">
    <property type="component" value="Unassembled WGS sequence"/>
</dbReference>
<evidence type="ECO:0000313" key="3">
    <source>
        <dbReference type="Proteomes" id="UP000239800"/>
    </source>
</evidence>
<sequence length="96" mass="11038">MNRQIMNLKPALQLSFLKIYMVIYYLVLFIFTIIRWDILSKGEGWGVVYMVGLGFVGLVLVGVDFLLCLLRKNKLILNIIEIIIGFFFSISLFIGS</sequence>
<keyword evidence="3" id="KW-1185">Reference proteome</keyword>
<reference evidence="2 3" key="1">
    <citation type="submission" date="2016-11" db="EMBL/GenBank/DDBJ databases">
        <title>Trade-off between light-utilization and light-protection in marine flavobacteria.</title>
        <authorList>
            <person name="Kumagai Y."/>
        </authorList>
    </citation>
    <scope>NUCLEOTIDE SEQUENCE [LARGE SCALE GENOMIC DNA]</scope>
    <source>
        <strain evidence="2 3">NBRC 107741</strain>
    </source>
</reference>
<feature type="transmembrane region" description="Helical" evidence="1">
    <location>
        <begin position="75"/>
        <end position="94"/>
    </location>
</feature>